<proteinExistence type="predicted"/>
<dbReference type="Gene3D" id="3.40.30.10">
    <property type="entry name" value="Glutaredoxin"/>
    <property type="match status" value="1"/>
</dbReference>
<gene>
    <name evidence="2" type="ORF">NCTC12272_01635</name>
</gene>
<dbReference type="PROSITE" id="PS51352">
    <property type="entry name" value="THIOREDOXIN_2"/>
    <property type="match status" value="1"/>
</dbReference>
<dbReference type="SUPFAM" id="SSF52833">
    <property type="entry name" value="Thioredoxin-like"/>
    <property type="match status" value="1"/>
</dbReference>
<dbReference type="InterPro" id="IPR036249">
    <property type="entry name" value="Thioredoxin-like_sf"/>
</dbReference>
<feature type="domain" description="Thioredoxin" evidence="1">
    <location>
        <begin position="9"/>
        <end position="165"/>
    </location>
</feature>
<dbReference type="PANTHER" id="PTHR43640:SF1">
    <property type="entry name" value="THIOREDOXIN-DEPENDENT PEROXIREDOXIN"/>
    <property type="match status" value="1"/>
</dbReference>
<dbReference type="PANTHER" id="PTHR43640">
    <property type="entry name" value="OS07G0260300 PROTEIN"/>
    <property type="match status" value="1"/>
</dbReference>
<dbReference type="Proteomes" id="UP000249566">
    <property type="component" value="Chromosome 1"/>
</dbReference>
<dbReference type="InterPro" id="IPR000866">
    <property type="entry name" value="AhpC/TSA"/>
</dbReference>
<accession>A0AAX2IVF6</accession>
<evidence type="ECO:0000313" key="2">
    <source>
        <dbReference type="EMBL" id="SQG90445.1"/>
    </source>
</evidence>
<sequence length="185" mass="20931">MARTLSNMLPLGTVAPHFELVDVISGSKVKLRETPRYVATVIMFICNHCPFVKHINKELTRLANDYIPKGIRFLAINSNDIEGYPDDSPENMILTAKAHQYPFPYLYDETQEVAKAYNAACTPDFFVFDSDLSLAYRGQLDDSRPGNDIPVTGNSIRQALDYLLNNKPLDFEQKPSIGCNIKWKI</sequence>
<evidence type="ECO:0000313" key="3">
    <source>
        <dbReference type="Proteomes" id="UP000249566"/>
    </source>
</evidence>
<evidence type="ECO:0000259" key="1">
    <source>
        <dbReference type="PROSITE" id="PS51352"/>
    </source>
</evidence>
<dbReference type="RefSeq" id="WP_027221776.1">
    <property type="nucleotide sequence ID" value="NZ_CAAAIJ010000001.1"/>
</dbReference>
<dbReference type="Pfam" id="PF00578">
    <property type="entry name" value="AhpC-TSA"/>
    <property type="match status" value="1"/>
</dbReference>
<dbReference type="InterPro" id="IPR013766">
    <property type="entry name" value="Thioredoxin_domain"/>
</dbReference>
<dbReference type="InterPro" id="IPR047262">
    <property type="entry name" value="PRX-like1"/>
</dbReference>
<dbReference type="EMBL" id="LS483412">
    <property type="protein sequence ID" value="SQG90445.1"/>
    <property type="molecule type" value="Genomic_DNA"/>
</dbReference>
<keyword evidence="2" id="KW-0413">Isomerase</keyword>
<dbReference type="GO" id="GO:0016491">
    <property type="term" value="F:oxidoreductase activity"/>
    <property type="evidence" value="ECO:0007669"/>
    <property type="project" value="InterPro"/>
</dbReference>
<reference evidence="2 3" key="1">
    <citation type="submission" date="2018-06" db="EMBL/GenBank/DDBJ databases">
        <authorList>
            <consortium name="Pathogen Informatics"/>
            <person name="Doyle S."/>
        </authorList>
    </citation>
    <scope>NUCLEOTIDE SEQUENCE [LARGE SCALE GENOMIC DNA]</scope>
    <source>
        <strain evidence="2 3">NCTC12272</strain>
    </source>
</reference>
<dbReference type="GO" id="GO:0016853">
    <property type="term" value="F:isomerase activity"/>
    <property type="evidence" value="ECO:0007669"/>
    <property type="project" value="UniProtKB-KW"/>
</dbReference>
<protein>
    <submittedName>
        <fullName evidence="2">Thiol-disulfide isomerase and thioredoxins family</fullName>
    </submittedName>
</protein>
<name>A0AAX2IVF6_LEGPN</name>
<organism evidence="2 3">
    <name type="scientific">Legionella pneumophila subsp. pascullei</name>
    <dbReference type="NCBI Taxonomy" id="91890"/>
    <lineage>
        <taxon>Bacteria</taxon>
        <taxon>Pseudomonadati</taxon>
        <taxon>Pseudomonadota</taxon>
        <taxon>Gammaproteobacteria</taxon>
        <taxon>Legionellales</taxon>
        <taxon>Legionellaceae</taxon>
        <taxon>Legionella</taxon>
    </lineage>
</organism>
<dbReference type="CDD" id="cd02969">
    <property type="entry name" value="PRX_like1"/>
    <property type="match status" value="1"/>
</dbReference>
<dbReference type="GO" id="GO:0016209">
    <property type="term" value="F:antioxidant activity"/>
    <property type="evidence" value="ECO:0007669"/>
    <property type="project" value="InterPro"/>
</dbReference>
<dbReference type="AlphaFoldDB" id="A0AAX2IVF6"/>